<dbReference type="AlphaFoldDB" id="A0A2B0LQ74"/>
<name>A0A2B0LQ74_BACCE</name>
<accession>A0A2B0LQ74</accession>
<comment type="similarity">
    <text evidence="1">Belongs to the SMC family. SbcC subfamily.</text>
</comment>
<dbReference type="InterPro" id="IPR017599">
    <property type="entry name" value="DNA_S_DndD"/>
</dbReference>
<feature type="coiled-coil region" evidence="4">
    <location>
        <begin position="232"/>
        <end position="266"/>
    </location>
</feature>
<sequence length="669" mass="78274">MLFQYLRFQNYRPYYGDQTIYFQSKEANDSPYRRNIVLVGGLNGAGKTSLINSIHICFYGRRKFAKKEYDEIRQNAINTTYRSEGGIESSIELGIRDHTGSYAIKVQFTYDERKDEVFEARNIYMLSEQGEIVREIVNSEQEFNDFVDQRIPIDVAPFFIFDAEKIRDLVGEHDKKETIDAIQKIVSLELYNKLLQDLNHISDTDTRNLSKLVKDEEIQAIIEELTAVTEEYDEKKSLEEALSIQIKDLEDEKQVVERERRKKIAENSRTKQQINRVIGNKEQELAAIKVKIERFGGETLPNYILLPLINDLKKRLNKEKEYINAKEREKSAFSSYDNFMHKVLKTDLFPPLLPNQKKKLYTNGKEIWAQLNKIQQTLISEELEILHDISPGDYNKLISHNMNSSNIKQLFDQQYKIQEELEKLNRELGDAPEEINTVEFDDNLHQISEHLGSLRKDRSNLGKDLVRLRDRRTNLRNEMSRKQELKKDLGPIEQKIELLNLYISGTQEFIEKVTVLKASQLKVEIETILRSLFRKSDFAEIQFSPADYTLRIFNEFGKEIDLMSRSEGEKQLIALSMIWALTKVSGVDVPFVIDTPLARLDSVHRRNIVDYYFTNLSDQVIILSTDTEITEDFAETIEPFVEKSYLLEYDDEEKVTKIKEGYFQFSKVM</sequence>
<dbReference type="PANTHER" id="PTHR32114">
    <property type="entry name" value="ABC TRANSPORTER ABCH.3"/>
    <property type="match status" value="1"/>
</dbReference>
<evidence type="ECO:0000256" key="2">
    <source>
        <dbReference type="ARBA" id="ARBA00011322"/>
    </source>
</evidence>
<evidence type="ECO:0000256" key="1">
    <source>
        <dbReference type="ARBA" id="ARBA00006930"/>
    </source>
</evidence>
<evidence type="ECO:0000313" key="7">
    <source>
        <dbReference type="Proteomes" id="UP000242656"/>
    </source>
</evidence>
<organism evidence="6 7">
    <name type="scientific">Bacillus cereus</name>
    <dbReference type="NCBI Taxonomy" id="1396"/>
    <lineage>
        <taxon>Bacteria</taxon>
        <taxon>Bacillati</taxon>
        <taxon>Bacillota</taxon>
        <taxon>Bacilli</taxon>
        <taxon>Bacillales</taxon>
        <taxon>Bacillaceae</taxon>
        <taxon>Bacillus</taxon>
        <taxon>Bacillus cereus group</taxon>
    </lineage>
</organism>
<dbReference type="GO" id="GO:0006302">
    <property type="term" value="P:double-strand break repair"/>
    <property type="evidence" value="ECO:0007669"/>
    <property type="project" value="InterPro"/>
</dbReference>
<reference evidence="6 7" key="1">
    <citation type="submission" date="2017-09" db="EMBL/GenBank/DDBJ databases">
        <title>Large-scale bioinformatics analysis of Bacillus genomes uncovers conserved roles of natural products in bacterial physiology.</title>
        <authorList>
            <consortium name="Agbiome Team Llc"/>
            <person name="Bleich R.M."/>
            <person name="Grubbs K.J."/>
            <person name="Santa Maria K.C."/>
            <person name="Allen S.E."/>
            <person name="Farag S."/>
            <person name="Shank E.A."/>
            <person name="Bowers A."/>
        </authorList>
    </citation>
    <scope>NUCLEOTIDE SEQUENCE [LARGE SCALE GENOMIC DNA]</scope>
    <source>
        <strain evidence="6 7">AFS083043</strain>
    </source>
</reference>
<proteinExistence type="inferred from homology"/>
<evidence type="ECO:0000313" key="6">
    <source>
        <dbReference type="EMBL" id="PFK32884.1"/>
    </source>
</evidence>
<dbReference type="SUPFAM" id="SSF52540">
    <property type="entry name" value="P-loop containing nucleoside triphosphate hydrolases"/>
    <property type="match status" value="2"/>
</dbReference>
<dbReference type="InterPro" id="IPR038729">
    <property type="entry name" value="Rad50/SbcC_AAA"/>
</dbReference>
<dbReference type="PANTHER" id="PTHR32114:SF2">
    <property type="entry name" value="ABC TRANSPORTER ABCH.3"/>
    <property type="match status" value="1"/>
</dbReference>
<dbReference type="InterPro" id="IPR027417">
    <property type="entry name" value="P-loop_NTPase"/>
</dbReference>
<dbReference type="EMBL" id="NUWN01000083">
    <property type="protein sequence ID" value="PFK32884.1"/>
    <property type="molecule type" value="Genomic_DNA"/>
</dbReference>
<evidence type="ECO:0000256" key="4">
    <source>
        <dbReference type="SAM" id="Coils"/>
    </source>
</evidence>
<keyword evidence="4" id="KW-0175">Coiled coil</keyword>
<evidence type="ECO:0000256" key="3">
    <source>
        <dbReference type="ARBA" id="ARBA00013368"/>
    </source>
</evidence>
<dbReference type="GO" id="GO:0016887">
    <property type="term" value="F:ATP hydrolysis activity"/>
    <property type="evidence" value="ECO:0007669"/>
    <property type="project" value="InterPro"/>
</dbReference>
<feature type="coiled-coil region" evidence="4">
    <location>
        <begin position="458"/>
        <end position="485"/>
    </location>
</feature>
<dbReference type="Gene3D" id="3.40.50.300">
    <property type="entry name" value="P-loop containing nucleotide triphosphate hydrolases"/>
    <property type="match status" value="2"/>
</dbReference>
<dbReference type="Proteomes" id="UP000242656">
    <property type="component" value="Unassembled WGS sequence"/>
</dbReference>
<comment type="subunit">
    <text evidence="2">Heterodimer of SbcC and SbcD.</text>
</comment>
<feature type="domain" description="Rad50/SbcC-type AAA" evidence="5">
    <location>
        <begin position="6"/>
        <end position="231"/>
    </location>
</feature>
<gene>
    <name evidence="6" type="primary">dndD</name>
    <name evidence="6" type="ORF">COI93_19040</name>
</gene>
<protein>
    <recommendedName>
        <fullName evidence="3">Nuclease SbcCD subunit C</fullName>
    </recommendedName>
</protein>
<dbReference type="RefSeq" id="WP_098492097.1">
    <property type="nucleotide sequence ID" value="NZ_NUWN01000083.1"/>
</dbReference>
<comment type="caution">
    <text evidence="6">The sequence shown here is derived from an EMBL/GenBank/DDBJ whole genome shotgun (WGS) entry which is preliminary data.</text>
</comment>
<dbReference type="Pfam" id="PF13476">
    <property type="entry name" value="AAA_23"/>
    <property type="match status" value="1"/>
</dbReference>
<evidence type="ECO:0000259" key="5">
    <source>
        <dbReference type="Pfam" id="PF13476"/>
    </source>
</evidence>
<dbReference type="NCBIfam" id="TIGR03185">
    <property type="entry name" value="DNA_S_dndD"/>
    <property type="match status" value="1"/>
</dbReference>